<feature type="transmembrane region" description="Helical" evidence="6">
    <location>
        <begin position="176"/>
        <end position="194"/>
    </location>
</feature>
<dbReference type="InterPro" id="IPR051784">
    <property type="entry name" value="Nod_factor_ABC_transporter"/>
</dbReference>
<dbReference type="GO" id="GO:0140359">
    <property type="term" value="F:ABC-type transporter activity"/>
    <property type="evidence" value="ECO:0007669"/>
    <property type="project" value="InterPro"/>
</dbReference>
<gene>
    <name evidence="8" type="ORF">CGE01nite_12930</name>
</gene>
<dbReference type="InterPro" id="IPR047817">
    <property type="entry name" value="ABC2_TM_bact-type"/>
</dbReference>
<dbReference type="InterPro" id="IPR000412">
    <property type="entry name" value="ABC_2_transport"/>
</dbReference>
<evidence type="ECO:0000256" key="2">
    <source>
        <dbReference type="ARBA" id="ARBA00022692"/>
    </source>
</evidence>
<keyword evidence="6" id="KW-1003">Cell membrane</keyword>
<dbReference type="Proteomes" id="UP000320461">
    <property type="component" value="Unassembled WGS sequence"/>
</dbReference>
<comment type="similarity">
    <text evidence="6">Belongs to the ABC-2 integral membrane protein family.</text>
</comment>
<accession>A0A4Y3KJ70</accession>
<reference evidence="8 9" key="1">
    <citation type="submission" date="2019-06" db="EMBL/GenBank/DDBJ databases">
        <title>Whole genome shotgun sequence of Cellulomonas gelida NBRC 3748.</title>
        <authorList>
            <person name="Hosoyama A."/>
            <person name="Uohara A."/>
            <person name="Ohji S."/>
            <person name="Ichikawa N."/>
        </authorList>
    </citation>
    <scope>NUCLEOTIDE SEQUENCE [LARGE SCALE GENOMIC DNA]</scope>
    <source>
        <strain evidence="8 9">NBRC 3748</strain>
    </source>
</reference>
<dbReference type="PANTHER" id="PTHR43229">
    <property type="entry name" value="NODULATION PROTEIN J"/>
    <property type="match status" value="1"/>
</dbReference>
<dbReference type="PANTHER" id="PTHR43229:SF2">
    <property type="entry name" value="NODULATION PROTEIN J"/>
    <property type="match status" value="1"/>
</dbReference>
<protein>
    <recommendedName>
        <fullName evidence="6">Transport permease protein</fullName>
    </recommendedName>
</protein>
<evidence type="ECO:0000313" key="9">
    <source>
        <dbReference type="Proteomes" id="UP000320461"/>
    </source>
</evidence>
<name>A0A4Y3KJ70_9CELL</name>
<dbReference type="PROSITE" id="PS51012">
    <property type="entry name" value="ABC_TM2"/>
    <property type="match status" value="1"/>
</dbReference>
<feature type="transmembrane region" description="Helical" evidence="6">
    <location>
        <begin position="108"/>
        <end position="136"/>
    </location>
</feature>
<evidence type="ECO:0000313" key="8">
    <source>
        <dbReference type="EMBL" id="GEA84042.1"/>
    </source>
</evidence>
<keyword evidence="9" id="KW-1185">Reference proteome</keyword>
<keyword evidence="2 6" id="KW-0812">Transmembrane</keyword>
<evidence type="ECO:0000256" key="1">
    <source>
        <dbReference type="ARBA" id="ARBA00004141"/>
    </source>
</evidence>
<comment type="subcellular location">
    <subcellularLocation>
        <location evidence="6">Cell membrane</location>
        <topology evidence="6">Multi-pass membrane protein</topology>
    </subcellularLocation>
    <subcellularLocation>
        <location evidence="1">Membrane</location>
        <topology evidence="1">Multi-pass membrane protein</topology>
    </subcellularLocation>
</comment>
<keyword evidence="6" id="KW-0813">Transport</keyword>
<evidence type="ECO:0000256" key="3">
    <source>
        <dbReference type="ARBA" id="ARBA00022989"/>
    </source>
</evidence>
<evidence type="ECO:0000256" key="6">
    <source>
        <dbReference type="RuleBase" id="RU361157"/>
    </source>
</evidence>
<feature type="transmembrane region" description="Helical" evidence="6">
    <location>
        <begin position="142"/>
        <end position="169"/>
    </location>
</feature>
<proteinExistence type="inferred from homology"/>
<dbReference type="AlphaFoldDB" id="A0A4Y3KJ70"/>
<feature type="domain" description="ABC transmembrane type-2" evidence="7">
    <location>
        <begin position="26"/>
        <end position="257"/>
    </location>
</feature>
<sequence>MSAIAPSLTDATTMLRRNIRHAVRYPIITYLIALPVVFLLLFVYVFGGTMGAGLPAGDTASYLQYVVPGVLLLTVAGGATGPAISVAQDLSEGIITRFRTMNISRSAVLMGHVLGNTIQLMIATVAVLLVALLMGFRAPASVWGWLGAAGLLTLISYALCWLGVAFGVYARGVESASNLPMPIMILPLLSSGFVPTESMPSWMQWFAEHQPFTPFIETLRSLLFGTPVGSDAWISLAWIVVIGVGGWLWARRLYERKTLRTP</sequence>
<dbReference type="InterPro" id="IPR013525">
    <property type="entry name" value="ABC2_TM"/>
</dbReference>
<feature type="transmembrane region" description="Helical" evidence="6">
    <location>
        <begin position="65"/>
        <end position="87"/>
    </location>
</feature>
<dbReference type="PIRSF" id="PIRSF006648">
    <property type="entry name" value="DrrB"/>
    <property type="match status" value="1"/>
</dbReference>
<keyword evidence="5" id="KW-0046">Antibiotic resistance</keyword>
<dbReference type="GO" id="GO:0043190">
    <property type="term" value="C:ATP-binding cassette (ABC) transporter complex"/>
    <property type="evidence" value="ECO:0007669"/>
    <property type="project" value="InterPro"/>
</dbReference>
<feature type="transmembrane region" description="Helical" evidence="6">
    <location>
        <begin position="23"/>
        <end position="45"/>
    </location>
</feature>
<keyword evidence="3 6" id="KW-1133">Transmembrane helix</keyword>
<dbReference type="RefSeq" id="WP_141369735.1">
    <property type="nucleotide sequence ID" value="NZ_BJLQ01000010.1"/>
</dbReference>
<evidence type="ECO:0000256" key="4">
    <source>
        <dbReference type="ARBA" id="ARBA00023136"/>
    </source>
</evidence>
<feature type="transmembrane region" description="Helical" evidence="6">
    <location>
        <begin position="232"/>
        <end position="250"/>
    </location>
</feature>
<dbReference type="EMBL" id="BJLQ01000010">
    <property type="protein sequence ID" value="GEA84042.1"/>
    <property type="molecule type" value="Genomic_DNA"/>
</dbReference>
<comment type="caution">
    <text evidence="8">The sequence shown here is derived from an EMBL/GenBank/DDBJ whole genome shotgun (WGS) entry which is preliminary data.</text>
</comment>
<dbReference type="OrthoDB" id="670210at2"/>
<keyword evidence="4 6" id="KW-0472">Membrane</keyword>
<organism evidence="8 9">
    <name type="scientific">Cellulomonas gelida</name>
    <dbReference type="NCBI Taxonomy" id="1712"/>
    <lineage>
        <taxon>Bacteria</taxon>
        <taxon>Bacillati</taxon>
        <taxon>Actinomycetota</taxon>
        <taxon>Actinomycetes</taxon>
        <taxon>Micrococcales</taxon>
        <taxon>Cellulomonadaceae</taxon>
        <taxon>Cellulomonas</taxon>
    </lineage>
</organism>
<evidence type="ECO:0000256" key="5">
    <source>
        <dbReference type="ARBA" id="ARBA00023251"/>
    </source>
</evidence>
<dbReference type="GO" id="GO:0046677">
    <property type="term" value="P:response to antibiotic"/>
    <property type="evidence" value="ECO:0007669"/>
    <property type="project" value="UniProtKB-KW"/>
</dbReference>
<dbReference type="Pfam" id="PF01061">
    <property type="entry name" value="ABC2_membrane"/>
    <property type="match status" value="1"/>
</dbReference>
<evidence type="ECO:0000259" key="7">
    <source>
        <dbReference type="PROSITE" id="PS51012"/>
    </source>
</evidence>